<dbReference type="NCBIfam" id="NF047825">
    <property type="entry name" value="T-richsensTspOAlph"/>
    <property type="match status" value="1"/>
</dbReference>
<dbReference type="HOGENOM" id="CLU_091805_2_0_6"/>
<dbReference type="eggNOG" id="COG3476">
    <property type="taxonomic scope" value="Bacteria"/>
</dbReference>
<evidence type="ECO:0000256" key="4">
    <source>
        <dbReference type="ARBA" id="ARBA00022989"/>
    </source>
</evidence>
<dbReference type="InterPro" id="IPR004307">
    <property type="entry name" value="TspO_MBR"/>
</dbReference>
<reference evidence="8 9" key="2">
    <citation type="journal article" date="2013" name="Stand. Genomic Sci.">
        <title>Complete genome sequence of Halorhodospira halophila SL1.</title>
        <authorList>
            <person name="Challacombe J.F."/>
            <person name="Majid S."/>
            <person name="Deole R."/>
            <person name="Brettin T.S."/>
            <person name="Bruce D."/>
            <person name="Delano S.F."/>
            <person name="Detter J.C."/>
            <person name="Gleasner C.D."/>
            <person name="Han C.S."/>
            <person name="Misra M."/>
            <person name="Reitenga K.G."/>
            <person name="Mikhailova N."/>
            <person name="Woyke T."/>
            <person name="Pitluck S."/>
            <person name="Nolan M."/>
            <person name="Land M.L."/>
            <person name="Saunders E."/>
            <person name="Tapia R."/>
            <person name="Lapidus A."/>
            <person name="Ivanova N."/>
            <person name="Hoff W.D."/>
        </authorList>
    </citation>
    <scope>NUCLEOTIDE SEQUENCE [LARGE SCALE GENOMIC DNA]</scope>
    <source>
        <strain evidence="9">DSM 244 / SL1</strain>
    </source>
</reference>
<evidence type="ECO:0000256" key="3">
    <source>
        <dbReference type="ARBA" id="ARBA00022692"/>
    </source>
</evidence>
<feature type="transmembrane region" description="Helical" evidence="6">
    <location>
        <begin position="69"/>
        <end position="92"/>
    </location>
</feature>
<dbReference type="GO" id="GO:0033013">
    <property type="term" value="P:tetrapyrrole metabolic process"/>
    <property type="evidence" value="ECO:0007669"/>
    <property type="project" value="UniProtKB-ARBA"/>
</dbReference>
<protein>
    <submittedName>
        <fullName evidence="8">TspO and MBR like proteins</fullName>
    </submittedName>
</protein>
<keyword evidence="7" id="KW-0732">Signal</keyword>
<evidence type="ECO:0000256" key="2">
    <source>
        <dbReference type="ARBA" id="ARBA00007524"/>
    </source>
</evidence>
<dbReference type="RefSeq" id="WP_011813396.1">
    <property type="nucleotide sequence ID" value="NC_008789.1"/>
</dbReference>
<evidence type="ECO:0000256" key="5">
    <source>
        <dbReference type="ARBA" id="ARBA00023136"/>
    </source>
</evidence>
<keyword evidence="5 6" id="KW-0472">Membrane</keyword>
<evidence type="ECO:0000256" key="1">
    <source>
        <dbReference type="ARBA" id="ARBA00004141"/>
    </source>
</evidence>
<name>A1WUL1_HALHL</name>
<evidence type="ECO:0000313" key="9">
    <source>
        <dbReference type="Proteomes" id="UP000000647"/>
    </source>
</evidence>
<dbReference type="Pfam" id="PF03073">
    <property type="entry name" value="TspO_MBR"/>
    <property type="match status" value="1"/>
</dbReference>
<accession>A1WUL1</accession>
<reference evidence="9" key="1">
    <citation type="submission" date="2006-12" db="EMBL/GenBank/DDBJ databases">
        <title>Complete sequence of Halorhodospira halophila SL1.</title>
        <authorList>
            <consortium name="US DOE Joint Genome Institute"/>
            <person name="Copeland A."/>
            <person name="Lucas S."/>
            <person name="Lapidus A."/>
            <person name="Barry K."/>
            <person name="Detter J.C."/>
            <person name="Glavina del Rio T."/>
            <person name="Hammon N."/>
            <person name="Israni S."/>
            <person name="Dalin E."/>
            <person name="Tice H."/>
            <person name="Pitluck S."/>
            <person name="Saunders E."/>
            <person name="Brettin T."/>
            <person name="Bruce D."/>
            <person name="Han C."/>
            <person name="Tapia R."/>
            <person name="Schmutz J."/>
            <person name="Larimer F."/>
            <person name="Land M."/>
            <person name="Hauser L."/>
            <person name="Kyrpides N."/>
            <person name="Mikhailova N."/>
            <person name="Hoff W."/>
            <person name="Richardson P."/>
        </authorList>
    </citation>
    <scope>NUCLEOTIDE SEQUENCE [LARGE SCALE GENOMIC DNA]</scope>
    <source>
        <strain evidence="9">DSM 244 / SL1</strain>
    </source>
</reference>
<comment type="subcellular location">
    <subcellularLocation>
        <location evidence="1">Membrane</location>
        <topology evidence="1">Multi-pass membrane protein</topology>
    </subcellularLocation>
</comment>
<dbReference type="GO" id="GO:0016020">
    <property type="term" value="C:membrane"/>
    <property type="evidence" value="ECO:0007669"/>
    <property type="project" value="UniProtKB-SubCell"/>
</dbReference>
<evidence type="ECO:0000256" key="7">
    <source>
        <dbReference type="SAM" id="SignalP"/>
    </source>
</evidence>
<proteinExistence type="inferred from homology"/>
<dbReference type="Gene3D" id="1.20.1260.100">
    <property type="entry name" value="TspO/MBR protein"/>
    <property type="match status" value="1"/>
</dbReference>
<feature type="signal peptide" evidence="7">
    <location>
        <begin position="1"/>
        <end position="17"/>
    </location>
</feature>
<feature type="transmembrane region" description="Helical" evidence="6">
    <location>
        <begin position="41"/>
        <end position="62"/>
    </location>
</feature>
<keyword evidence="4 6" id="KW-1133">Transmembrane helix</keyword>
<dbReference type="CDD" id="cd15904">
    <property type="entry name" value="TSPO_MBR"/>
    <property type="match status" value="1"/>
</dbReference>
<evidence type="ECO:0000313" key="8">
    <source>
        <dbReference type="EMBL" id="ABM61373.1"/>
    </source>
</evidence>
<dbReference type="Proteomes" id="UP000000647">
    <property type="component" value="Chromosome"/>
</dbReference>
<sequence>MSLLIFIAFLGACMAAAATGAMFGPGRWYDELDKPSWTPPNWLFPVAWTVLYLAIAVAAWRVAMSGSEVLALGLALWALQIALNTLWTPVFFGLQQLFGGLVVLGALWLSVLLTTAAFLAADWLAGLLFIPYLAWVSFAGALNYDIWRRNGDAPSAGATEQRGA</sequence>
<dbReference type="PANTHER" id="PTHR10057">
    <property type="entry name" value="PERIPHERAL-TYPE BENZODIAZEPINE RECEPTOR"/>
    <property type="match status" value="1"/>
</dbReference>
<feature type="transmembrane region" description="Helical" evidence="6">
    <location>
        <begin position="127"/>
        <end position="147"/>
    </location>
</feature>
<dbReference type="InterPro" id="IPR038330">
    <property type="entry name" value="TspO/MBR-related_sf"/>
</dbReference>
<dbReference type="AlphaFoldDB" id="A1WUL1"/>
<dbReference type="KEGG" id="hha:Hhal_0587"/>
<dbReference type="PIRSF" id="PIRSF005859">
    <property type="entry name" value="PBR"/>
    <property type="match status" value="1"/>
</dbReference>
<dbReference type="PANTHER" id="PTHR10057:SF0">
    <property type="entry name" value="TRANSLOCATOR PROTEIN"/>
    <property type="match status" value="1"/>
</dbReference>
<feature type="transmembrane region" description="Helical" evidence="6">
    <location>
        <begin position="98"/>
        <end position="120"/>
    </location>
</feature>
<evidence type="ECO:0000256" key="6">
    <source>
        <dbReference type="SAM" id="Phobius"/>
    </source>
</evidence>
<dbReference type="FunFam" id="1.20.1260.100:FF:000001">
    <property type="entry name" value="translocator protein 2"/>
    <property type="match status" value="1"/>
</dbReference>
<dbReference type="STRING" id="349124.Hhal_0587"/>
<organism evidence="8 9">
    <name type="scientific">Halorhodospira halophila (strain DSM 244 / SL1)</name>
    <name type="common">Ectothiorhodospira halophila (strain DSM 244 / SL1)</name>
    <dbReference type="NCBI Taxonomy" id="349124"/>
    <lineage>
        <taxon>Bacteria</taxon>
        <taxon>Pseudomonadati</taxon>
        <taxon>Pseudomonadota</taxon>
        <taxon>Gammaproteobacteria</taxon>
        <taxon>Chromatiales</taxon>
        <taxon>Ectothiorhodospiraceae</taxon>
        <taxon>Halorhodospira</taxon>
    </lineage>
</organism>
<dbReference type="OrthoDB" id="9795496at2"/>
<comment type="similarity">
    <text evidence="2">Belongs to the TspO/BZRP family.</text>
</comment>
<feature type="chain" id="PRO_5002640865" evidence="7">
    <location>
        <begin position="18"/>
        <end position="164"/>
    </location>
</feature>
<gene>
    <name evidence="8" type="ordered locus">Hhal_0587</name>
</gene>
<keyword evidence="3 6" id="KW-0812">Transmembrane</keyword>
<dbReference type="EMBL" id="CP000544">
    <property type="protein sequence ID" value="ABM61373.1"/>
    <property type="molecule type" value="Genomic_DNA"/>
</dbReference>
<keyword evidence="9" id="KW-1185">Reference proteome</keyword>